<dbReference type="InterPro" id="IPR014710">
    <property type="entry name" value="RmlC-like_jellyroll"/>
</dbReference>
<dbReference type="RefSeq" id="XP_038742291.1">
    <property type="nucleotide sequence ID" value="XM_038892408.1"/>
</dbReference>
<name>A0A9P6I6D6_9PEZI</name>
<comment type="caution">
    <text evidence="2">The sequence shown here is derived from an EMBL/GenBank/DDBJ whole genome shotgun (WGS) entry which is preliminary data.</text>
</comment>
<dbReference type="SUPFAM" id="SSF51182">
    <property type="entry name" value="RmlC-like cupins"/>
    <property type="match status" value="1"/>
</dbReference>
<dbReference type="GeneID" id="62165482"/>
<dbReference type="PANTHER" id="PTHR36448:SF2">
    <property type="entry name" value="CUPIN TYPE-1 DOMAIN-CONTAINING PROTEIN"/>
    <property type="match status" value="1"/>
</dbReference>
<accession>A0A9P6I6D6</accession>
<dbReference type="InterPro" id="IPR047121">
    <property type="entry name" value="YjiB-like"/>
</dbReference>
<evidence type="ECO:0000313" key="2">
    <source>
        <dbReference type="EMBL" id="KAF9872830.1"/>
    </source>
</evidence>
<dbReference type="Proteomes" id="UP000781932">
    <property type="component" value="Unassembled WGS sequence"/>
</dbReference>
<protein>
    <submittedName>
        <fullName evidence="2">Cupin domain-containing protein</fullName>
    </submittedName>
</protein>
<keyword evidence="3" id="KW-1185">Reference proteome</keyword>
<evidence type="ECO:0000259" key="1">
    <source>
        <dbReference type="Pfam" id="PF00190"/>
    </source>
</evidence>
<proteinExistence type="predicted"/>
<dbReference type="InterPro" id="IPR011051">
    <property type="entry name" value="RmlC_Cupin_sf"/>
</dbReference>
<feature type="domain" description="Cupin type-1" evidence="1">
    <location>
        <begin position="64"/>
        <end position="117"/>
    </location>
</feature>
<dbReference type="Gene3D" id="2.60.120.10">
    <property type="entry name" value="Jelly Rolls"/>
    <property type="match status" value="1"/>
</dbReference>
<dbReference type="AlphaFoldDB" id="A0A9P6I6D6"/>
<dbReference type="InterPro" id="IPR006045">
    <property type="entry name" value="Cupin_1"/>
</dbReference>
<dbReference type="OrthoDB" id="2446447at2759"/>
<evidence type="ECO:0000313" key="3">
    <source>
        <dbReference type="Proteomes" id="UP000781932"/>
    </source>
</evidence>
<dbReference type="PANTHER" id="PTHR36448">
    <property type="entry name" value="BLR7373 PROTEIN"/>
    <property type="match status" value="1"/>
</dbReference>
<organism evidence="2 3">
    <name type="scientific">Colletotrichum karsti</name>
    <dbReference type="NCBI Taxonomy" id="1095194"/>
    <lineage>
        <taxon>Eukaryota</taxon>
        <taxon>Fungi</taxon>
        <taxon>Dikarya</taxon>
        <taxon>Ascomycota</taxon>
        <taxon>Pezizomycotina</taxon>
        <taxon>Sordariomycetes</taxon>
        <taxon>Hypocreomycetidae</taxon>
        <taxon>Glomerellales</taxon>
        <taxon>Glomerellaceae</taxon>
        <taxon>Colletotrichum</taxon>
        <taxon>Colletotrichum boninense species complex</taxon>
    </lineage>
</organism>
<dbReference type="Pfam" id="PF00190">
    <property type="entry name" value="Cupin_1"/>
    <property type="match status" value="1"/>
</dbReference>
<reference evidence="2" key="2">
    <citation type="submission" date="2020-11" db="EMBL/GenBank/DDBJ databases">
        <title>Whole genome sequencing of Colletotrichum sp.</title>
        <authorList>
            <person name="Li H."/>
        </authorList>
    </citation>
    <scope>NUCLEOTIDE SEQUENCE</scope>
    <source>
        <strain evidence="2">CkLH20</strain>
    </source>
</reference>
<sequence>MAVDEEQTPPETYLVKRTAYCPNSDLPVLVYRGVLGGLDEDGVSERLQSNGWVKKGTWGTIKLQHFHPNTHECYGIFQGRSELVFGEGSSDAPGTGVRCQVRAGDVVVVPAGVSHASVPEDESAAGEEDEYRYVGVYPEGSPDWRYELGKKSFEEKGGLVEEVAGVGVPRHDPVYGLGGPLVTIWKTSRGVSAV</sequence>
<dbReference type="CDD" id="cd02219">
    <property type="entry name" value="cupin_YjlB-like"/>
    <property type="match status" value="1"/>
</dbReference>
<dbReference type="EMBL" id="JAATWM020000035">
    <property type="protein sequence ID" value="KAF9872830.1"/>
    <property type="molecule type" value="Genomic_DNA"/>
</dbReference>
<gene>
    <name evidence="2" type="ORF">CkaCkLH20_09693</name>
</gene>
<reference evidence="2" key="1">
    <citation type="submission" date="2020-03" db="EMBL/GenBank/DDBJ databases">
        <authorList>
            <person name="He L."/>
        </authorList>
    </citation>
    <scope>NUCLEOTIDE SEQUENCE</scope>
    <source>
        <strain evidence="2">CkLH20</strain>
    </source>
</reference>